<evidence type="ECO:0000256" key="1">
    <source>
        <dbReference type="SAM" id="SignalP"/>
    </source>
</evidence>
<evidence type="ECO:0000313" key="3">
    <source>
        <dbReference type="Proteomes" id="UP000636004"/>
    </source>
</evidence>
<dbReference type="AlphaFoldDB" id="A0A918V946"/>
<dbReference type="InterPro" id="IPR029062">
    <property type="entry name" value="Class_I_gatase-like"/>
</dbReference>
<evidence type="ECO:0008006" key="4">
    <source>
        <dbReference type="Google" id="ProtNLM"/>
    </source>
</evidence>
<feature type="signal peptide" evidence="1">
    <location>
        <begin position="1"/>
        <end position="18"/>
    </location>
</feature>
<dbReference type="RefSeq" id="WP_189360743.1">
    <property type="nucleotide sequence ID" value="NZ_BMWZ01000004.1"/>
</dbReference>
<reference evidence="2" key="1">
    <citation type="journal article" date="2014" name="Int. J. Syst. Evol. Microbiol.">
        <title>Complete genome sequence of Corynebacterium casei LMG S-19264T (=DSM 44701T), isolated from a smear-ripened cheese.</title>
        <authorList>
            <consortium name="US DOE Joint Genome Institute (JGI-PGF)"/>
            <person name="Walter F."/>
            <person name="Albersmeier A."/>
            <person name="Kalinowski J."/>
            <person name="Ruckert C."/>
        </authorList>
    </citation>
    <scope>NUCLEOTIDE SEQUENCE</scope>
    <source>
        <strain evidence="2">KCTC 12710</strain>
    </source>
</reference>
<feature type="chain" id="PRO_5037140139" description="DUF4350 domain-containing protein" evidence="1">
    <location>
        <begin position="19"/>
        <end position="303"/>
    </location>
</feature>
<evidence type="ECO:0000313" key="2">
    <source>
        <dbReference type="EMBL" id="GGZ82919.1"/>
    </source>
</evidence>
<keyword evidence="1" id="KW-0732">Signal</keyword>
<sequence length="303" mass="33995">MKKLILVCMALLPFYSFSQQVADTTYNPKIKHPLYAFGQGPVVFIDEGHHNFHTKEGRYKAFSNLLERDGYHVKAYSGQFKEKQLAEGKILVISNALNAINVHDWTLPNPSAFTKAEIASITQWVHSGGRLFLIADHMPMAGAAKDLAMTFGFEFTNGFAMDTIHKGPAYFNMKDKTLSKNSITKGRNTNESVEQIVSFTGQAFKIPKDATPILTFNKNFVNMLPNKAWVFDEKTTKYNVEGWSQGAYKTYGKGKIVVFGEAAMFSAQLAGTKKIKMGMNNEIAPQNYQLLLNIMHWLDGVIE</sequence>
<accession>A0A918V946</accession>
<dbReference type="Proteomes" id="UP000636004">
    <property type="component" value="Unassembled WGS sequence"/>
</dbReference>
<keyword evidence="3" id="KW-1185">Reference proteome</keyword>
<proteinExistence type="predicted"/>
<dbReference type="EMBL" id="BMWZ01000004">
    <property type="protein sequence ID" value="GGZ82919.1"/>
    <property type="molecule type" value="Genomic_DNA"/>
</dbReference>
<comment type="caution">
    <text evidence="2">The sequence shown here is derived from an EMBL/GenBank/DDBJ whole genome shotgun (WGS) entry which is preliminary data.</text>
</comment>
<reference evidence="2" key="2">
    <citation type="submission" date="2020-09" db="EMBL/GenBank/DDBJ databases">
        <authorList>
            <person name="Sun Q."/>
            <person name="Kim S."/>
        </authorList>
    </citation>
    <scope>NUCLEOTIDE SEQUENCE</scope>
    <source>
        <strain evidence="2">KCTC 12710</strain>
    </source>
</reference>
<name>A0A918V946_9FLAO</name>
<protein>
    <recommendedName>
        <fullName evidence="4">DUF4350 domain-containing protein</fullName>
    </recommendedName>
</protein>
<organism evidence="2 3">
    <name type="scientific">Algibacter mikhailovii</name>
    <dbReference type="NCBI Taxonomy" id="425498"/>
    <lineage>
        <taxon>Bacteria</taxon>
        <taxon>Pseudomonadati</taxon>
        <taxon>Bacteroidota</taxon>
        <taxon>Flavobacteriia</taxon>
        <taxon>Flavobacteriales</taxon>
        <taxon>Flavobacteriaceae</taxon>
        <taxon>Algibacter</taxon>
    </lineage>
</organism>
<dbReference type="SUPFAM" id="SSF52317">
    <property type="entry name" value="Class I glutamine amidotransferase-like"/>
    <property type="match status" value="1"/>
</dbReference>
<gene>
    <name evidence="2" type="ORF">GCM10007028_21000</name>
</gene>